<dbReference type="GO" id="GO:0005886">
    <property type="term" value="C:plasma membrane"/>
    <property type="evidence" value="ECO:0007669"/>
    <property type="project" value="UniProtKB-SubCell"/>
</dbReference>
<keyword evidence="4" id="KW-1003">Cell membrane</keyword>
<dbReference type="PATRIC" id="fig|1496.1373.peg.696"/>
<gene>
    <name evidence="17" type="ORF">BN1095_20270</name>
    <name evidence="18" type="ORF">KRM00_001740</name>
</gene>
<dbReference type="InterPro" id="IPR050398">
    <property type="entry name" value="HssS/ArlS-like"/>
</dbReference>
<dbReference type="EC" id="2.7.13.3" evidence="3"/>
<comment type="catalytic activity">
    <reaction evidence="1">
        <text>ATP + protein L-histidine = ADP + protein N-phospho-L-histidine.</text>
        <dbReference type="EC" id="2.7.13.3"/>
    </reaction>
</comment>
<evidence type="ECO:0000259" key="16">
    <source>
        <dbReference type="PROSITE" id="PS50885"/>
    </source>
</evidence>
<evidence type="ECO:0000256" key="10">
    <source>
        <dbReference type="ARBA" id="ARBA00022840"/>
    </source>
</evidence>
<evidence type="ECO:0000256" key="6">
    <source>
        <dbReference type="ARBA" id="ARBA00022679"/>
    </source>
</evidence>
<evidence type="ECO:0000256" key="14">
    <source>
        <dbReference type="SAM" id="Phobius"/>
    </source>
</evidence>
<evidence type="ECO:0000256" key="2">
    <source>
        <dbReference type="ARBA" id="ARBA00004651"/>
    </source>
</evidence>
<dbReference type="Pfam" id="PF14501">
    <property type="entry name" value="HATPase_c_5"/>
    <property type="match status" value="1"/>
</dbReference>
<dbReference type="Gene3D" id="3.30.565.10">
    <property type="entry name" value="Histidine kinase-like ATPase, C-terminal domain"/>
    <property type="match status" value="1"/>
</dbReference>
<dbReference type="GO" id="GO:0000155">
    <property type="term" value="F:phosphorelay sensor kinase activity"/>
    <property type="evidence" value="ECO:0007669"/>
    <property type="project" value="InterPro"/>
</dbReference>
<evidence type="ECO:0000256" key="11">
    <source>
        <dbReference type="ARBA" id="ARBA00022989"/>
    </source>
</evidence>
<feature type="transmembrane region" description="Helical" evidence="14">
    <location>
        <begin position="151"/>
        <end position="172"/>
    </location>
</feature>
<keyword evidence="7 14" id="KW-0812">Transmembrane</keyword>
<dbReference type="SMART" id="SM00304">
    <property type="entry name" value="HAMP"/>
    <property type="match status" value="1"/>
</dbReference>
<keyword evidence="9 17" id="KW-0418">Kinase</keyword>
<keyword evidence="13 14" id="KW-0472">Membrane</keyword>
<dbReference type="Pfam" id="PF00512">
    <property type="entry name" value="HisKA"/>
    <property type="match status" value="1"/>
</dbReference>
<feature type="domain" description="Histidine kinase" evidence="15">
    <location>
        <begin position="240"/>
        <end position="439"/>
    </location>
</feature>
<reference evidence="17" key="1">
    <citation type="submission" date="2014-07" db="EMBL/GenBank/DDBJ databases">
        <authorList>
            <person name="Monot Marc"/>
        </authorList>
    </citation>
    <scope>NUCLEOTIDE SEQUENCE</scope>
    <source>
        <strain evidence="17">7032989</strain>
    </source>
</reference>
<dbReference type="Pfam" id="PF00672">
    <property type="entry name" value="HAMP"/>
    <property type="match status" value="1"/>
</dbReference>
<evidence type="ECO:0000256" key="13">
    <source>
        <dbReference type="ARBA" id="ARBA00023136"/>
    </source>
</evidence>
<dbReference type="OMA" id="EMSHDMR"/>
<evidence type="ECO:0000256" key="8">
    <source>
        <dbReference type="ARBA" id="ARBA00022741"/>
    </source>
</evidence>
<name>A0A031WEK0_CLODI</name>
<reference evidence="18" key="2">
    <citation type="journal article" date="2018" name="Genome Biol.">
        <title>SKESA: strategic k-mer extension for scrupulous assemblies.</title>
        <authorList>
            <person name="Souvorov A."/>
            <person name="Agarwala R."/>
            <person name="Lipman D.J."/>
        </authorList>
    </citation>
    <scope>NUCLEOTIDE SEQUENCE</scope>
    <source>
        <strain evidence="18">HN1000</strain>
    </source>
</reference>
<dbReference type="SUPFAM" id="SSF55874">
    <property type="entry name" value="ATPase domain of HSP90 chaperone/DNA topoisomerase II/histidine kinase"/>
    <property type="match status" value="1"/>
</dbReference>
<dbReference type="Gene3D" id="6.10.340.10">
    <property type="match status" value="1"/>
</dbReference>
<evidence type="ECO:0000256" key="4">
    <source>
        <dbReference type="ARBA" id="ARBA00022475"/>
    </source>
</evidence>
<dbReference type="InterPro" id="IPR003661">
    <property type="entry name" value="HisK_dim/P_dom"/>
</dbReference>
<dbReference type="InterPro" id="IPR032834">
    <property type="entry name" value="NatK-like_C"/>
</dbReference>
<protein>
    <recommendedName>
        <fullName evidence="3">histidine kinase</fullName>
        <ecNumber evidence="3">2.7.13.3</ecNumber>
    </recommendedName>
</protein>
<proteinExistence type="predicted"/>
<evidence type="ECO:0000313" key="18">
    <source>
        <dbReference type="EMBL" id="HBH1542260.1"/>
    </source>
</evidence>
<keyword evidence="5" id="KW-0597">Phosphoprotein</keyword>
<evidence type="ECO:0000256" key="12">
    <source>
        <dbReference type="ARBA" id="ARBA00023012"/>
    </source>
</evidence>
<organism evidence="17">
    <name type="scientific">Clostridioides difficile</name>
    <name type="common">Peptoclostridium difficile</name>
    <dbReference type="NCBI Taxonomy" id="1496"/>
    <lineage>
        <taxon>Bacteria</taxon>
        <taxon>Bacillati</taxon>
        <taxon>Bacillota</taxon>
        <taxon>Clostridia</taxon>
        <taxon>Peptostreptococcales</taxon>
        <taxon>Peptostreptococcaceae</taxon>
        <taxon>Clostridioides</taxon>
    </lineage>
</organism>
<keyword evidence="8" id="KW-0547">Nucleotide-binding</keyword>
<dbReference type="InterPro" id="IPR003660">
    <property type="entry name" value="HAMP_dom"/>
</dbReference>
<dbReference type="EMBL" id="LK932849">
    <property type="protein sequence ID" value="CDS96071.1"/>
    <property type="molecule type" value="Genomic_DNA"/>
</dbReference>
<evidence type="ECO:0000256" key="3">
    <source>
        <dbReference type="ARBA" id="ARBA00012438"/>
    </source>
</evidence>
<evidence type="ECO:0000256" key="5">
    <source>
        <dbReference type="ARBA" id="ARBA00022553"/>
    </source>
</evidence>
<keyword evidence="11 14" id="KW-1133">Transmembrane helix</keyword>
<dbReference type="Proteomes" id="UP000878956">
    <property type="component" value="Unassembled WGS sequence"/>
</dbReference>
<dbReference type="PANTHER" id="PTHR45528:SF1">
    <property type="entry name" value="SENSOR HISTIDINE KINASE CPXA"/>
    <property type="match status" value="1"/>
</dbReference>
<evidence type="ECO:0000256" key="1">
    <source>
        <dbReference type="ARBA" id="ARBA00000085"/>
    </source>
</evidence>
<reference evidence="18" key="3">
    <citation type="submission" date="2021-06" db="EMBL/GenBank/DDBJ databases">
        <authorList>
            <consortium name="NCBI Pathogen Detection Project"/>
        </authorList>
    </citation>
    <scope>NUCLEOTIDE SEQUENCE</scope>
    <source>
        <strain evidence="18">HN1000</strain>
    </source>
</reference>
<evidence type="ECO:0000313" key="17">
    <source>
        <dbReference type="EMBL" id="CDS96071.1"/>
    </source>
</evidence>
<comment type="subcellular location">
    <subcellularLocation>
        <location evidence="2">Cell membrane</location>
        <topology evidence="2">Multi-pass membrane protein</topology>
    </subcellularLocation>
</comment>
<dbReference type="PANTHER" id="PTHR45528">
    <property type="entry name" value="SENSOR HISTIDINE KINASE CPXA"/>
    <property type="match status" value="1"/>
</dbReference>
<feature type="transmembrane region" description="Helical" evidence="14">
    <location>
        <begin position="12"/>
        <end position="33"/>
    </location>
</feature>
<dbReference type="InterPro" id="IPR036890">
    <property type="entry name" value="HATPase_C_sf"/>
</dbReference>
<keyword evidence="6" id="KW-0808">Transferase</keyword>
<dbReference type="CDD" id="cd06225">
    <property type="entry name" value="HAMP"/>
    <property type="match status" value="1"/>
</dbReference>
<keyword evidence="10" id="KW-0067">ATP-binding</keyword>
<dbReference type="AlphaFoldDB" id="A0A031WEK0"/>
<dbReference type="GeneID" id="66355128"/>
<keyword evidence="12" id="KW-0902">Two-component regulatory system</keyword>
<evidence type="ECO:0000259" key="15">
    <source>
        <dbReference type="PROSITE" id="PS50109"/>
    </source>
</evidence>
<sequence>MINKIKPSKLGVILLIYVVISAAVAFILNIPFYSAVESIVKDVSEGKVYFKREVNQLMDNFQTYVNNNGIRADDGDDIAKWNSDNWFVSMKIYKGNKVFYDTLYYPNEVPDKSEENEFYSSPMARNYEIQFSDIKANIVVVALFRFRFQNFIEAISITFMALTFIITFLLLFSRKIKYLRKIEMGIKIVESGSLKYRIPVKGNDELSSLASSINEMSHTLENQLIKEREMKNKNKDIVTSISHDVRTPLTSVICYLDLIKDHKYNSPEQLEQYIKNVRSKAYQIKDLTDDLFTHFVNSGEEVSKGYEKINANEFIFQLLLDSSYTLEEKGFHITIENELYNQYHIYVDVTQFRRIFDNLCSNIIKYARKDKPIVFLIKVEDSKLLIIQKNRVSNFSKNVESFGIGIKNCEKIVAYHNGSINVNSDDKEFAIEISIPAKES</sequence>
<dbReference type="CDD" id="cd00082">
    <property type="entry name" value="HisKA"/>
    <property type="match status" value="1"/>
</dbReference>
<evidence type="ECO:0000256" key="7">
    <source>
        <dbReference type="ARBA" id="ARBA00022692"/>
    </source>
</evidence>
<feature type="domain" description="HAMP" evidence="16">
    <location>
        <begin position="173"/>
        <end position="225"/>
    </location>
</feature>
<dbReference type="Gene3D" id="1.10.287.130">
    <property type="match status" value="1"/>
</dbReference>
<dbReference type="SUPFAM" id="SSF158472">
    <property type="entry name" value="HAMP domain-like"/>
    <property type="match status" value="1"/>
</dbReference>
<dbReference type="RefSeq" id="WP_004454160.1">
    <property type="nucleotide sequence ID" value="NZ_AP031492.1"/>
</dbReference>
<dbReference type="GO" id="GO:0005524">
    <property type="term" value="F:ATP binding"/>
    <property type="evidence" value="ECO:0007669"/>
    <property type="project" value="UniProtKB-KW"/>
</dbReference>
<accession>A0A031WEK0</accession>
<dbReference type="KEGG" id="pdf:CD630DERM_27210"/>
<dbReference type="SUPFAM" id="SSF47384">
    <property type="entry name" value="Homodimeric domain of signal transducing histidine kinase"/>
    <property type="match status" value="1"/>
</dbReference>
<dbReference type="EMBL" id="DAEPXK010000014">
    <property type="protein sequence ID" value="HBH1542260.1"/>
    <property type="molecule type" value="Genomic_DNA"/>
</dbReference>
<dbReference type="PROSITE" id="PS50109">
    <property type="entry name" value="HIS_KIN"/>
    <property type="match status" value="1"/>
</dbReference>
<dbReference type="PROSITE" id="PS50885">
    <property type="entry name" value="HAMP"/>
    <property type="match status" value="1"/>
</dbReference>
<dbReference type="SMART" id="SM00388">
    <property type="entry name" value="HisKA"/>
    <property type="match status" value="1"/>
</dbReference>
<evidence type="ECO:0000256" key="9">
    <source>
        <dbReference type="ARBA" id="ARBA00022777"/>
    </source>
</evidence>
<dbReference type="InterPro" id="IPR005467">
    <property type="entry name" value="His_kinase_dom"/>
</dbReference>
<dbReference type="InterPro" id="IPR036097">
    <property type="entry name" value="HisK_dim/P_sf"/>
</dbReference>